<dbReference type="RefSeq" id="XP_033392138.1">
    <property type="nucleotide sequence ID" value="XM_033535280.1"/>
</dbReference>
<evidence type="ECO:0000313" key="2">
    <source>
        <dbReference type="EMBL" id="KAF2136420.1"/>
    </source>
</evidence>
<gene>
    <name evidence="2" type="ORF">K452DRAFT_130275</name>
</gene>
<reference evidence="2" key="1">
    <citation type="journal article" date="2020" name="Stud. Mycol.">
        <title>101 Dothideomycetes genomes: a test case for predicting lifestyles and emergence of pathogens.</title>
        <authorList>
            <person name="Haridas S."/>
            <person name="Albert R."/>
            <person name="Binder M."/>
            <person name="Bloem J."/>
            <person name="Labutti K."/>
            <person name="Salamov A."/>
            <person name="Andreopoulos B."/>
            <person name="Baker S."/>
            <person name="Barry K."/>
            <person name="Bills G."/>
            <person name="Bluhm B."/>
            <person name="Cannon C."/>
            <person name="Castanera R."/>
            <person name="Culley D."/>
            <person name="Daum C."/>
            <person name="Ezra D."/>
            <person name="Gonzalez J."/>
            <person name="Henrissat B."/>
            <person name="Kuo A."/>
            <person name="Liang C."/>
            <person name="Lipzen A."/>
            <person name="Lutzoni F."/>
            <person name="Magnuson J."/>
            <person name="Mondo S."/>
            <person name="Nolan M."/>
            <person name="Ohm R."/>
            <person name="Pangilinan J."/>
            <person name="Park H.-J."/>
            <person name="Ramirez L."/>
            <person name="Alfaro M."/>
            <person name="Sun H."/>
            <person name="Tritt A."/>
            <person name="Yoshinaga Y."/>
            <person name="Zwiers L.-H."/>
            <person name="Turgeon B."/>
            <person name="Goodwin S."/>
            <person name="Spatafora J."/>
            <person name="Crous P."/>
            <person name="Grigoriev I."/>
        </authorList>
    </citation>
    <scope>NUCLEOTIDE SEQUENCE</scope>
    <source>
        <strain evidence="2">CBS 121167</strain>
    </source>
</reference>
<organism evidence="2 3">
    <name type="scientific">Aplosporella prunicola CBS 121167</name>
    <dbReference type="NCBI Taxonomy" id="1176127"/>
    <lineage>
        <taxon>Eukaryota</taxon>
        <taxon>Fungi</taxon>
        <taxon>Dikarya</taxon>
        <taxon>Ascomycota</taxon>
        <taxon>Pezizomycotina</taxon>
        <taxon>Dothideomycetes</taxon>
        <taxon>Dothideomycetes incertae sedis</taxon>
        <taxon>Botryosphaeriales</taxon>
        <taxon>Aplosporellaceae</taxon>
        <taxon>Aplosporella</taxon>
    </lineage>
</organism>
<dbReference type="Proteomes" id="UP000799438">
    <property type="component" value="Unassembled WGS sequence"/>
</dbReference>
<accession>A0A6A6AXE5</accession>
<proteinExistence type="predicted"/>
<dbReference type="GeneID" id="54292774"/>
<sequence length="179" mass="20339">MRCLREADVRDGRSLWKVRTGLPRRGLMKRRREGSCYCGGTRESRQRSTVAPTVAPSLFRNQPGASRSHPSSAVVHSSTEVNLHLFGEYFLTSSFTHRLRTTQPLTPRPARSASVPSLPVRRPVHAECWRLRHRADADCGWRMADSAAEPLPTTSFYCIHLPTVIQHRFFDLCHGKAKY</sequence>
<keyword evidence="3" id="KW-1185">Reference proteome</keyword>
<feature type="region of interest" description="Disordered" evidence="1">
    <location>
        <begin position="38"/>
        <end position="72"/>
    </location>
</feature>
<feature type="compositionally biased region" description="Polar residues" evidence="1">
    <location>
        <begin position="59"/>
        <end position="72"/>
    </location>
</feature>
<protein>
    <submittedName>
        <fullName evidence="2">Uncharacterized protein</fullName>
    </submittedName>
</protein>
<name>A0A6A6AXE5_9PEZI</name>
<evidence type="ECO:0000256" key="1">
    <source>
        <dbReference type="SAM" id="MobiDB-lite"/>
    </source>
</evidence>
<evidence type="ECO:0000313" key="3">
    <source>
        <dbReference type="Proteomes" id="UP000799438"/>
    </source>
</evidence>
<dbReference type="AlphaFoldDB" id="A0A6A6AXE5"/>
<dbReference type="EMBL" id="ML995521">
    <property type="protein sequence ID" value="KAF2136420.1"/>
    <property type="molecule type" value="Genomic_DNA"/>
</dbReference>